<dbReference type="EMBL" id="JAWHQM010000050">
    <property type="protein sequence ID" value="KAK5635187.1"/>
    <property type="molecule type" value="Genomic_DNA"/>
</dbReference>
<feature type="binding site" evidence="10">
    <location>
        <position position="293"/>
    </location>
    <ligand>
        <name>Mg(2+)</name>
        <dbReference type="ChEBI" id="CHEBI:18420"/>
    </ligand>
</feature>
<accession>A0AAN7UT35</accession>
<comment type="similarity">
    <text evidence="10 11">Belongs to the succinate/malate CoA ligase beta subunit family.</text>
</comment>
<feature type="binding site" evidence="10">
    <location>
        <position position="344"/>
    </location>
    <ligand>
        <name>substrate</name>
        <note>ligand shared with subunit alpha</note>
    </ligand>
</feature>
<evidence type="ECO:0000259" key="12">
    <source>
        <dbReference type="PROSITE" id="PS50975"/>
    </source>
</evidence>
<evidence type="ECO:0000256" key="4">
    <source>
        <dbReference type="ARBA" id="ARBA00022723"/>
    </source>
</evidence>
<dbReference type="SUPFAM" id="SSF56059">
    <property type="entry name" value="Glutathione synthetase ATP-binding domain-like"/>
    <property type="match status" value="1"/>
</dbReference>
<keyword evidence="7 10" id="KW-0460">Magnesium</keyword>
<dbReference type="GO" id="GO:0005739">
    <property type="term" value="C:mitochondrion"/>
    <property type="evidence" value="ECO:0007669"/>
    <property type="project" value="UniProtKB-SubCell"/>
</dbReference>
<evidence type="ECO:0000256" key="2">
    <source>
        <dbReference type="ARBA" id="ARBA00022532"/>
    </source>
</evidence>
<comment type="pathway">
    <text evidence="1 10">Carbohydrate metabolism; tricarboxylic acid cycle; succinate from succinyl-CoA (ligase route): step 1/1.</text>
</comment>
<keyword evidence="3 10" id="KW-0436">Ligase</keyword>
<evidence type="ECO:0000256" key="7">
    <source>
        <dbReference type="ARBA" id="ARBA00022842"/>
    </source>
</evidence>
<dbReference type="GO" id="GO:0006099">
    <property type="term" value="P:tricarboxylic acid cycle"/>
    <property type="evidence" value="ECO:0007669"/>
    <property type="project" value="UniProtKB-UniRule"/>
</dbReference>
<evidence type="ECO:0000256" key="11">
    <source>
        <dbReference type="RuleBase" id="RU361258"/>
    </source>
</evidence>
<evidence type="ECO:0000256" key="9">
    <source>
        <dbReference type="ARBA" id="ARBA00063570"/>
    </source>
</evidence>
<dbReference type="Pfam" id="PF08442">
    <property type="entry name" value="ATP-grasp_2"/>
    <property type="match status" value="1"/>
</dbReference>
<evidence type="ECO:0000256" key="3">
    <source>
        <dbReference type="ARBA" id="ARBA00022598"/>
    </source>
</evidence>
<dbReference type="Gene3D" id="3.30.1490.20">
    <property type="entry name" value="ATP-grasp fold, A domain"/>
    <property type="match status" value="1"/>
</dbReference>
<dbReference type="InterPro" id="IPR005811">
    <property type="entry name" value="SUCC_ACL_C"/>
</dbReference>
<keyword evidence="10" id="KW-0496">Mitochondrion</keyword>
<feature type="binding site" evidence="10">
    <location>
        <begin position="401"/>
        <end position="403"/>
    </location>
    <ligand>
        <name>substrate</name>
        <note>ligand shared with subunit alpha</note>
    </ligand>
</feature>
<evidence type="ECO:0000256" key="8">
    <source>
        <dbReference type="ARBA" id="ARBA00022946"/>
    </source>
</evidence>
<dbReference type="GO" id="GO:0000287">
    <property type="term" value="F:magnesium ion binding"/>
    <property type="evidence" value="ECO:0007669"/>
    <property type="project" value="UniProtKB-UniRule"/>
</dbReference>
<dbReference type="InterPro" id="IPR013650">
    <property type="entry name" value="ATP-grasp_succ-CoA_synth-type"/>
</dbReference>
<reference evidence="13 14" key="1">
    <citation type="submission" date="2023-10" db="EMBL/GenBank/DDBJ databases">
        <title>Draft genome sequence of Xylaria bambusicola isolate GMP-LS, the root and basal stem rot pathogen of sugarcane in Indonesia.</title>
        <authorList>
            <person name="Selvaraj P."/>
            <person name="Muralishankar V."/>
            <person name="Muruganantham S."/>
            <person name="Sp S."/>
            <person name="Haryani S."/>
            <person name="Lau K.J.X."/>
            <person name="Naqvi N.I."/>
        </authorList>
    </citation>
    <scope>NUCLEOTIDE SEQUENCE [LARGE SCALE GENOMIC DNA]</scope>
    <source>
        <strain evidence="13">GMP-LS</strain>
    </source>
</reference>
<comment type="subunit">
    <text evidence="9">Heterodimer of an alpha and a beta subunit. The beta subunit determines specificity for GTP.</text>
</comment>
<dbReference type="GO" id="GO:0005524">
    <property type="term" value="F:ATP binding"/>
    <property type="evidence" value="ECO:0007669"/>
    <property type="project" value="UniProtKB-UniRule"/>
</dbReference>
<dbReference type="PROSITE" id="PS50975">
    <property type="entry name" value="ATP_GRASP"/>
    <property type="match status" value="1"/>
</dbReference>
<keyword evidence="2 10" id="KW-0816">Tricarboxylic acid cycle</keyword>
<sequence length="484" mass="52304">MYLLLGGTTTPPFVFVWLPVALRKSSLSSLLQRPVAAKMFNLARSRAAASALRSSKNAFAPSRIPGIAQQQRNLSIHEFRSADLLRQYGVGVPKGSNATTAAEAEKVAKEIGGEDMVIKAQVLAGGRGKGTFDNGLKGGVRVIYSPTEAKMFAEQMIGHKLITKQTGAAGRLCNSVYICERKFARREFYLAILMDRASQGPVIVSSSQGGMDIETVAKENPAAIITTHIDINKGVTDEIARDIATKLGFSEQCIEDAKDTIQKLYKIFLEKDATQIEINPLSETSDHQVLCMDAKFGFDDNAAYRQKEVFQWRDTTQEDPEEVRAAESGLNFIKLDGDIGCLVNGAGLAMATMDIIKLNGGQPANFLDVGGGATPAAIKEAFELITSDSKVTAIFVNIFGGIVRCDAIAHGLINTAKTLNLKVPIIARLQGTNMEQAHELINESGMKIFSIDDLQSAAERSVQLSKVVKMARDIDVGVEFSLGI</sequence>
<dbReference type="InterPro" id="IPR016102">
    <property type="entry name" value="Succinyl-CoA_synth-like"/>
</dbReference>
<feature type="binding site" evidence="10">
    <location>
        <position position="279"/>
    </location>
    <ligand>
        <name>Mg(2+)</name>
        <dbReference type="ChEBI" id="CHEBI:18420"/>
    </ligand>
</feature>
<evidence type="ECO:0000256" key="6">
    <source>
        <dbReference type="ARBA" id="ARBA00022840"/>
    </source>
</evidence>
<dbReference type="FunFam" id="3.30.470.20:FF:000002">
    <property type="entry name" value="Succinate--CoA ligase [ADP-forming] subunit beta"/>
    <property type="match status" value="1"/>
</dbReference>
<dbReference type="GO" id="GO:0006104">
    <property type="term" value="P:succinyl-CoA metabolic process"/>
    <property type="evidence" value="ECO:0007669"/>
    <property type="project" value="TreeGrafter"/>
</dbReference>
<dbReference type="InterPro" id="IPR005809">
    <property type="entry name" value="Succ_CoA_ligase-like_bsu"/>
</dbReference>
<dbReference type="PIRSF" id="PIRSF001554">
    <property type="entry name" value="SucCS_beta"/>
    <property type="match status" value="1"/>
</dbReference>
<protein>
    <recommendedName>
        <fullName evidence="10">Succinate--CoA ligase [ADP-forming] subunit beta, mitochondrial</fullName>
        <ecNumber evidence="10">6.2.1.5</ecNumber>
    </recommendedName>
    <alternativeName>
        <fullName evidence="10">Succinyl-CoA synthetase beta chain</fullName>
        <shortName evidence="10">SCS-beta</shortName>
    </alternativeName>
</protein>
<dbReference type="Gene3D" id="3.40.50.261">
    <property type="entry name" value="Succinyl-CoA synthetase domains"/>
    <property type="match status" value="1"/>
</dbReference>
<gene>
    <name evidence="13" type="ORF">RRF57_010899</name>
</gene>
<dbReference type="InterPro" id="IPR013815">
    <property type="entry name" value="ATP_grasp_subdomain_1"/>
</dbReference>
<dbReference type="FunFam" id="3.30.1490.20:FF:000004">
    <property type="entry name" value="Succinate--CoA ligase [ADP-forming] subunit beta, mitochondrial"/>
    <property type="match status" value="1"/>
</dbReference>
<evidence type="ECO:0000256" key="10">
    <source>
        <dbReference type="HAMAP-Rule" id="MF_03219"/>
    </source>
</evidence>
<keyword evidence="5 10" id="KW-0547">Nucleotide-binding</keyword>
<dbReference type="GO" id="GO:0042709">
    <property type="term" value="C:succinate-CoA ligase complex"/>
    <property type="evidence" value="ECO:0007669"/>
    <property type="project" value="TreeGrafter"/>
</dbReference>
<dbReference type="SUPFAM" id="SSF52210">
    <property type="entry name" value="Succinyl-CoA synthetase domains"/>
    <property type="match status" value="1"/>
</dbReference>
<dbReference type="PROSITE" id="PS01217">
    <property type="entry name" value="SUCCINYL_COA_LIG_3"/>
    <property type="match status" value="1"/>
</dbReference>
<organism evidence="13 14">
    <name type="scientific">Xylaria bambusicola</name>
    <dbReference type="NCBI Taxonomy" id="326684"/>
    <lineage>
        <taxon>Eukaryota</taxon>
        <taxon>Fungi</taxon>
        <taxon>Dikarya</taxon>
        <taxon>Ascomycota</taxon>
        <taxon>Pezizomycotina</taxon>
        <taxon>Sordariomycetes</taxon>
        <taxon>Xylariomycetidae</taxon>
        <taxon>Xylariales</taxon>
        <taxon>Xylariaceae</taxon>
        <taxon>Xylaria</taxon>
    </lineage>
</organism>
<feature type="binding site" evidence="10">
    <location>
        <begin position="126"/>
        <end position="128"/>
    </location>
    <ligand>
        <name>ATP</name>
        <dbReference type="ChEBI" id="CHEBI:30616"/>
    </ligand>
</feature>
<dbReference type="InterPro" id="IPR017866">
    <property type="entry name" value="Succ-CoA_synthase_bsu_CS"/>
</dbReference>
<keyword evidence="14" id="KW-1185">Reference proteome</keyword>
<dbReference type="EC" id="6.2.1.5" evidence="10"/>
<dbReference type="GO" id="GO:0004775">
    <property type="term" value="F:succinate-CoA ligase (ADP-forming) activity"/>
    <property type="evidence" value="ECO:0007669"/>
    <property type="project" value="UniProtKB-UniRule"/>
</dbReference>
<dbReference type="NCBIfam" id="NF001913">
    <property type="entry name" value="PRK00696.1"/>
    <property type="match status" value="1"/>
</dbReference>
<dbReference type="AlphaFoldDB" id="A0AAN7UT35"/>
<feature type="binding site" evidence="10">
    <location>
        <position position="119"/>
    </location>
    <ligand>
        <name>ATP</name>
        <dbReference type="ChEBI" id="CHEBI:30616"/>
    </ligand>
</feature>
<evidence type="ECO:0000256" key="1">
    <source>
        <dbReference type="ARBA" id="ARBA00005064"/>
    </source>
</evidence>
<comment type="catalytic activity">
    <reaction evidence="10">
        <text>succinate + ATP + CoA = succinyl-CoA + ADP + phosphate</text>
        <dbReference type="Rhea" id="RHEA:17661"/>
        <dbReference type="ChEBI" id="CHEBI:30031"/>
        <dbReference type="ChEBI" id="CHEBI:30616"/>
        <dbReference type="ChEBI" id="CHEBI:43474"/>
        <dbReference type="ChEBI" id="CHEBI:57287"/>
        <dbReference type="ChEBI" id="CHEBI:57292"/>
        <dbReference type="ChEBI" id="CHEBI:456216"/>
        <dbReference type="EC" id="6.2.1.5"/>
    </reaction>
</comment>
<proteinExistence type="inferred from homology"/>
<comment type="caution">
    <text evidence="13">The sequence shown here is derived from an EMBL/GenBank/DDBJ whole genome shotgun (WGS) entry which is preliminary data.</text>
</comment>
<dbReference type="InterPro" id="IPR011761">
    <property type="entry name" value="ATP-grasp"/>
</dbReference>
<evidence type="ECO:0000256" key="5">
    <source>
        <dbReference type="ARBA" id="ARBA00022741"/>
    </source>
</evidence>
<dbReference type="PANTHER" id="PTHR11815">
    <property type="entry name" value="SUCCINYL-COA SYNTHETASE BETA CHAIN"/>
    <property type="match status" value="1"/>
</dbReference>
<comment type="function">
    <text evidence="10">Succinyl-CoA synthetase functions in the citric acid cycle (TCA), coupling the hydrolysis of succinyl-CoA to the synthesis of ATP and thus represents the only step of substrate-level phosphorylation in the TCA. The beta subunit provides nucleotide specificity of the enzyme and binds the substrate succinate, while the binding sites for coenzyme A and phosphate are found in the alpha subunit.</text>
</comment>
<dbReference type="FunFam" id="3.40.50.261:FF:000001">
    <property type="entry name" value="Succinate--CoA ligase [ADP-forming] subunit beta"/>
    <property type="match status" value="1"/>
</dbReference>
<name>A0AAN7UT35_9PEZI</name>
<dbReference type="Gene3D" id="3.30.470.20">
    <property type="entry name" value="ATP-grasp fold, B domain"/>
    <property type="match status" value="1"/>
</dbReference>
<evidence type="ECO:0000313" key="14">
    <source>
        <dbReference type="Proteomes" id="UP001305414"/>
    </source>
</evidence>
<dbReference type="HAMAP" id="MF_00558">
    <property type="entry name" value="Succ_CoA_beta"/>
    <property type="match status" value="1"/>
</dbReference>
<dbReference type="NCBIfam" id="TIGR01016">
    <property type="entry name" value="sucCoAbeta"/>
    <property type="match status" value="1"/>
</dbReference>
<dbReference type="PANTHER" id="PTHR11815:SF1">
    <property type="entry name" value="SUCCINATE--COA LIGASE [ADP-FORMING] SUBUNIT BETA, MITOCHONDRIAL"/>
    <property type="match status" value="1"/>
</dbReference>
<feature type="binding site" evidence="10">
    <location>
        <position position="187"/>
    </location>
    <ligand>
        <name>ATP</name>
        <dbReference type="ChEBI" id="CHEBI:30616"/>
    </ligand>
</feature>
<evidence type="ECO:0000313" key="13">
    <source>
        <dbReference type="EMBL" id="KAK5635187.1"/>
    </source>
</evidence>
<comment type="subcellular location">
    <subcellularLocation>
        <location evidence="10">Mitochondrion</location>
    </subcellularLocation>
</comment>
<dbReference type="Proteomes" id="UP001305414">
    <property type="component" value="Unassembled WGS sequence"/>
</dbReference>
<keyword evidence="8" id="KW-0809">Transit peptide</keyword>
<dbReference type="Pfam" id="PF00549">
    <property type="entry name" value="Ligase_CoA"/>
    <property type="match status" value="1"/>
</dbReference>
<feature type="domain" description="ATP-grasp" evidence="12">
    <location>
        <begin position="82"/>
        <end position="309"/>
    </location>
</feature>
<keyword evidence="6 10" id="KW-0067">ATP-binding</keyword>
<comment type="cofactor">
    <cofactor evidence="10">
        <name>Mg(2+)</name>
        <dbReference type="ChEBI" id="CHEBI:18420"/>
    </cofactor>
    <text evidence="10">Binds 1 Mg(2+) ion per subunit.</text>
</comment>
<keyword evidence="4 10" id="KW-0479">Metal-binding</keyword>